<dbReference type="eggNOG" id="ENOG502QUW8">
    <property type="taxonomic scope" value="Eukaryota"/>
</dbReference>
<dbReference type="InterPro" id="IPR052816">
    <property type="entry name" value="Peroxisomal_Membrane_PEX28-32"/>
</dbReference>
<organism evidence="8 9">
    <name type="scientific">Kazachstania africana (strain ATCC 22294 / BCRC 22015 / CBS 2517 / CECT 1963 / NBRC 1671 / NRRL Y-8276)</name>
    <name type="common">Yeast</name>
    <name type="synonym">Kluyveromyces africanus</name>
    <dbReference type="NCBI Taxonomy" id="1071382"/>
    <lineage>
        <taxon>Eukaryota</taxon>
        <taxon>Fungi</taxon>
        <taxon>Dikarya</taxon>
        <taxon>Ascomycota</taxon>
        <taxon>Saccharomycotina</taxon>
        <taxon>Saccharomycetes</taxon>
        <taxon>Saccharomycetales</taxon>
        <taxon>Saccharomycetaceae</taxon>
        <taxon>Kazachstania</taxon>
    </lineage>
</organism>
<evidence type="ECO:0000256" key="2">
    <source>
        <dbReference type="ARBA" id="ARBA00022692"/>
    </source>
</evidence>
<dbReference type="AlphaFoldDB" id="H2AVG3"/>
<evidence type="ECO:0000256" key="6">
    <source>
        <dbReference type="SAM" id="Phobius"/>
    </source>
</evidence>
<dbReference type="GeneID" id="13883021"/>
<accession>H2AVG3</accession>
<dbReference type="GO" id="GO:0007031">
    <property type="term" value="P:peroxisome organization"/>
    <property type="evidence" value="ECO:0007669"/>
    <property type="project" value="EnsemblFungi"/>
</dbReference>
<feature type="transmembrane region" description="Helical" evidence="6">
    <location>
        <begin position="192"/>
        <end position="211"/>
    </location>
</feature>
<evidence type="ECO:0000256" key="5">
    <source>
        <dbReference type="ARBA" id="ARBA00023140"/>
    </source>
</evidence>
<dbReference type="HOGENOM" id="CLU_034954_0_0_1"/>
<comment type="subcellular location">
    <subcellularLocation>
        <location evidence="1">Peroxisome membrane</location>
        <topology evidence="1">Multi-pass membrane protein</topology>
    </subcellularLocation>
</comment>
<feature type="transmembrane region" description="Helical" evidence="6">
    <location>
        <begin position="308"/>
        <end position="327"/>
    </location>
</feature>
<keyword evidence="4 6" id="KW-0472">Membrane</keyword>
<dbReference type="PANTHER" id="PTHR28304:SF1">
    <property type="entry name" value="PEROXISOMAL MEMBRANE PROTEIN PEX28"/>
    <property type="match status" value="1"/>
</dbReference>
<dbReference type="EMBL" id="HE650825">
    <property type="protein sequence ID" value="CCF58363.1"/>
    <property type="molecule type" value="Genomic_DNA"/>
</dbReference>
<dbReference type="GO" id="GO:0005778">
    <property type="term" value="C:peroxisomal membrane"/>
    <property type="evidence" value="ECO:0007669"/>
    <property type="project" value="UniProtKB-SubCell"/>
</dbReference>
<dbReference type="PANTHER" id="PTHR28304">
    <property type="entry name" value="PEROXISOMAL MEMBRANE PROTEIN PEX29"/>
    <property type="match status" value="1"/>
</dbReference>
<dbReference type="RefSeq" id="XP_003957498.1">
    <property type="nucleotide sequence ID" value="XM_003957449.1"/>
</dbReference>
<dbReference type="InterPro" id="IPR010482">
    <property type="entry name" value="TECPR1-like_DysF"/>
</dbReference>
<proteinExistence type="predicted"/>
<keyword evidence="5" id="KW-0576">Peroxisome</keyword>
<keyword evidence="2 6" id="KW-0812">Transmembrane</keyword>
<protein>
    <recommendedName>
        <fullName evidence="7">TECPR1-like DysF domain-containing protein</fullName>
    </recommendedName>
</protein>
<dbReference type="FunCoup" id="H2AVG3">
    <property type="interactions" value="36"/>
</dbReference>
<dbReference type="STRING" id="1071382.H2AVG3"/>
<gene>
    <name evidence="8" type="primary">KAFR0E02100</name>
    <name evidence="8" type="ORF">KAFR_0E02100</name>
</gene>
<name>H2AVG3_KAZAF</name>
<reference evidence="8 9" key="1">
    <citation type="journal article" date="2011" name="Proc. Natl. Acad. Sci. U.S.A.">
        <title>Evolutionary erosion of yeast sex chromosomes by mating-type switching accidents.</title>
        <authorList>
            <person name="Gordon J.L."/>
            <person name="Armisen D."/>
            <person name="Proux-Wera E."/>
            <person name="Oheigeartaigh S.S."/>
            <person name="Byrne K.P."/>
            <person name="Wolfe K.H."/>
        </authorList>
    </citation>
    <scope>NUCLEOTIDE SEQUENCE [LARGE SCALE GENOMIC DNA]</scope>
    <source>
        <strain evidence="9">ATCC 22294 / BCRC 22015 / CBS 2517 / CECT 1963 / NBRC 1671 / NRRL Y-8276</strain>
    </source>
</reference>
<evidence type="ECO:0000256" key="3">
    <source>
        <dbReference type="ARBA" id="ARBA00022989"/>
    </source>
</evidence>
<dbReference type="KEGG" id="kaf:KAFR_0E02100"/>
<evidence type="ECO:0000256" key="4">
    <source>
        <dbReference type="ARBA" id="ARBA00023136"/>
    </source>
</evidence>
<sequence length="491" mass="56499">MSTVRSKKASFIRSYLVKKYDRLLDSILVAEEAISSSSSSESNGDSGITQKELIQKIAGSLVNASIEKFRLEKDDIDTLSTDYDMDSDSSLKEPASEVIRDINNEVKEHFVDLFVDKLISRIISEKLPEREHISLDQHEKALTATLLANNMKTMTSKLGHMMKFQDSVIRLITWRNPTGTLLSLSLFTFICYYPLLLMILPLILITFGIMVPKYLEKYPIREVYSITRKSYGSPLLLRLLSVTSPDEKDASLQRDKSAEFRDIGSSALVVVNLRDFQNMTSSLIELSEVNAKLVNETLGFEDERHTTVIFLLCIASALLLNLTSPFVNWSLTLSLSTWLFFIMHHPQIGPRLDKFIIKIRRLTSNKFIGEVIKKFDIILDEKPQINSVEVFEIYRQGIVPGVWKFFLYSSNCFDPSDEFRRAKHAPPGVKDLEDVKPPESWLFDPNSEWEIDYNVEKWSYENGLDPVLTIEDEYLCDTMFKRRRLTRRVLK</sequence>
<keyword evidence="9" id="KW-1185">Reference proteome</keyword>
<dbReference type="Proteomes" id="UP000005220">
    <property type="component" value="Chromosome 5"/>
</dbReference>
<dbReference type="OrthoDB" id="74314at2759"/>
<dbReference type="Pfam" id="PF06398">
    <property type="entry name" value="Pex24p"/>
    <property type="match status" value="1"/>
</dbReference>
<feature type="domain" description="TECPR1-like DysF" evidence="7">
    <location>
        <begin position="143"/>
        <end position="487"/>
    </location>
</feature>
<dbReference type="InParanoid" id="H2AVG3"/>
<keyword evidence="3 6" id="KW-1133">Transmembrane helix</keyword>
<evidence type="ECO:0000256" key="1">
    <source>
        <dbReference type="ARBA" id="ARBA00004585"/>
    </source>
</evidence>
<evidence type="ECO:0000313" key="8">
    <source>
        <dbReference type="EMBL" id="CCF58363.1"/>
    </source>
</evidence>
<evidence type="ECO:0000259" key="7">
    <source>
        <dbReference type="Pfam" id="PF06398"/>
    </source>
</evidence>
<evidence type="ECO:0000313" key="9">
    <source>
        <dbReference type="Proteomes" id="UP000005220"/>
    </source>
</evidence>